<evidence type="ECO:0000313" key="1">
    <source>
        <dbReference type="EMBL" id="PWA84992.1"/>
    </source>
</evidence>
<keyword evidence="2" id="KW-1185">Reference proteome</keyword>
<reference evidence="1 2" key="1">
    <citation type="journal article" date="2018" name="Mol. Plant">
        <title>The genome of Artemisia annua provides insight into the evolution of Asteraceae family and artemisinin biosynthesis.</title>
        <authorList>
            <person name="Shen Q."/>
            <person name="Zhang L."/>
            <person name="Liao Z."/>
            <person name="Wang S."/>
            <person name="Yan T."/>
            <person name="Shi P."/>
            <person name="Liu M."/>
            <person name="Fu X."/>
            <person name="Pan Q."/>
            <person name="Wang Y."/>
            <person name="Lv Z."/>
            <person name="Lu X."/>
            <person name="Zhang F."/>
            <person name="Jiang W."/>
            <person name="Ma Y."/>
            <person name="Chen M."/>
            <person name="Hao X."/>
            <person name="Li L."/>
            <person name="Tang Y."/>
            <person name="Lv G."/>
            <person name="Zhou Y."/>
            <person name="Sun X."/>
            <person name="Brodelius P.E."/>
            <person name="Rose J.K.C."/>
            <person name="Tang K."/>
        </authorList>
    </citation>
    <scope>NUCLEOTIDE SEQUENCE [LARGE SCALE GENOMIC DNA]</scope>
    <source>
        <strain evidence="2">cv. Huhao1</strain>
        <tissue evidence="1">Leaf</tissue>
    </source>
</reference>
<gene>
    <name evidence="1" type="ORF">CTI12_AA154530</name>
</gene>
<dbReference type="EMBL" id="PKPP01001170">
    <property type="protein sequence ID" value="PWA84992.1"/>
    <property type="molecule type" value="Genomic_DNA"/>
</dbReference>
<organism evidence="1 2">
    <name type="scientific">Artemisia annua</name>
    <name type="common">Sweet wormwood</name>
    <dbReference type="NCBI Taxonomy" id="35608"/>
    <lineage>
        <taxon>Eukaryota</taxon>
        <taxon>Viridiplantae</taxon>
        <taxon>Streptophyta</taxon>
        <taxon>Embryophyta</taxon>
        <taxon>Tracheophyta</taxon>
        <taxon>Spermatophyta</taxon>
        <taxon>Magnoliopsida</taxon>
        <taxon>eudicotyledons</taxon>
        <taxon>Gunneridae</taxon>
        <taxon>Pentapetalae</taxon>
        <taxon>asterids</taxon>
        <taxon>campanulids</taxon>
        <taxon>Asterales</taxon>
        <taxon>Asteraceae</taxon>
        <taxon>Asteroideae</taxon>
        <taxon>Anthemideae</taxon>
        <taxon>Artemisiinae</taxon>
        <taxon>Artemisia</taxon>
    </lineage>
</organism>
<comment type="caution">
    <text evidence="1">The sequence shown here is derived from an EMBL/GenBank/DDBJ whole genome shotgun (WGS) entry which is preliminary data.</text>
</comment>
<sequence>MSTSSSAQSRLIGGNLEFFCNCNRQLRVQTSTSRANPGKRVFVYNLCWDRFVTIQVV</sequence>
<accession>A0A2U1PGZ2</accession>
<name>A0A2U1PGZ2_ARTAN</name>
<proteinExistence type="predicted"/>
<dbReference type="AlphaFoldDB" id="A0A2U1PGZ2"/>
<protein>
    <submittedName>
        <fullName evidence="1">Uncharacterized protein</fullName>
    </submittedName>
</protein>
<dbReference type="Proteomes" id="UP000245207">
    <property type="component" value="Unassembled WGS sequence"/>
</dbReference>
<evidence type="ECO:0000313" key="2">
    <source>
        <dbReference type="Proteomes" id="UP000245207"/>
    </source>
</evidence>